<dbReference type="OrthoDB" id="5749006at2"/>
<organism evidence="4 5">
    <name type="scientific">Dyella japonica A8</name>
    <dbReference type="NCBI Taxonomy" id="1217721"/>
    <lineage>
        <taxon>Bacteria</taxon>
        <taxon>Pseudomonadati</taxon>
        <taxon>Pseudomonadota</taxon>
        <taxon>Gammaproteobacteria</taxon>
        <taxon>Lysobacterales</taxon>
        <taxon>Rhodanobacteraceae</taxon>
        <taxon>Dyella</taxon>
    </lineage>
</organism>
<feature type="domain" description="AsmA" evidence="3">
    <location>
        <begin position="1"/>
        <end position="594"/>
    </location>
</feature>
<protein>
    <recommendedName>
        <fullName evidence="3">AsmA domain-containing protein</fullName>
    </recommendedName>
</protein>
<keyword evidence="2" id="KW-0472">Membrane</keyword>
<name>A0A075K914_9GAMM</name>
<sequence length="719" mass="76949">MRLARKIVLWIIGVWLALVVVLLIVVATFDWNRLKPTINAQVSDTIGRPFAINGDLSVHWQRERGASGMESWVPWPAFVAQDIRVGNPDWASQPIFAHLEAVHFRVAPLPLLAHRVEIPVLYLTQPTIDLERDAQNRTNWDVALAGSGSPSTWQLDLRAIGFDRGHVSLNDAVSKTSLQVTMETLQHAIPYDQIVAQQSSDAREQATKTVGASARTALARESGKEGNEPGKTGAAYQFVWQAVGKYQGLTVDGNGKTGGVLALQQADQAFPLQADVHVGDSHIALVGTLTDPLHLAALDIRLWFSGTSMAKLYPLTGVTLPDTPPYATEGHLRANLKRGASHFSYDHFRGRVGGSDLAGSLTFDTGGARPKLAGTLSSQLLRFADLAPLIGADSNAQKQQRGDATPQPADKVLPVEPFRTDRWRAMDADVGFNANRIVREAQLPIDGLSTHVAMDNGVLTLDPLNFALAGGTVASNLHIDGSITPMKGAIRMKARHLKLKELFPTFEPMRTSFGEINGDAALDARGNSVSELMGTSTGELKLLMNDGAISKTLLETAGLNVANVVIAKLFGDKTVKINCAASDMAATNGLYETRLFVFDTEDATVRVNGTINFANEKLDLDVRPASKGLRILSLRSPLYVKGTLKNPDVGVQPGPLILRGGGALALGVFAAPVAALLPLVAASRGAPDNTCATVLEQMRGSSKARPAPLPAKAKAPATR</sequence>
<reference evidence="4 5" key="1">
    <citation type="submission" date="2014-07" db="EMBL/GenBank/DDBJ databases">
        <title>Complete Genome Sequence of Dyella japonica Strain A8 Isolated from Malaysian Tropical Soil.</title>
        <authorList>
            <person name="Hui R.K.H."/>
            <person name="Chen J.-W."/>
            <person name="Chan K.-G."/>
            <person name="Leung F.C.C."/>
        </authorList>
    </citation>
    <scope>NUCLEOTIDE SEQUENCE [LARGE SCALE GENOMIC DNA]</scope>
    <source>
        <strain evidence="4 5">A8</strain>
    </source>
</reference>
<feature type="transmembrane region" description="Helical" evidence="2">
    <location>
        <begin position="7"/>
        <end position="29"/>
    </location>
</feature>
<dbReference type="KEGG" id="dja:HY57_16390"/>
<keyword evidence="5" id="KW-1185">Reference proteome</keyword>
<dbReference type="STRING" id="1217721.HY57_16390"/>
<evidence type="ECO:0000313" key="5">
    <source>
        <dbReference type="Proteomes" id="UP000027987"/>
    </source>
</evidence>
<dbReference type="PANTHER" id="PTHR30441">
    <property type="entry name" value="DUF748 DOMAIN-CONTAINING PROTEIN"/>
    <property type="match status" value="1"/>
</dbReference>
<keyword evidence="2" id="KW-0812">Transmembrane</keyword>
<evidence type="ECO:0000256" key="1">
    <source>
        <dbReference type="SAM" id="MobiDB-lite"/>
    </source>
</evidence>
<evidence type="ECO:0000313" key="4">
    <source>
        <dbReference type="EMBL" id="AIF48703.1"/>
    </source>
</evidence>
<dbReference type="PANTHER" id="PTHR30441:SF9">
    <property type="entry name" value="ASMA FAMILY PROTEIN YHJG"/>
    <property type="match status" value="1"/>
</dbReference>
<accession>A0A075K914</accession>
<dbReference type="EMBL" id="CP008884">
    <property type="protein sequence ID" value="AIF48703.1"/>
    <property type="molecule type" value="Genomic_DNA"/>
</dbReference>
<dbReference type="GO" id="GO:0090313">
    <property type="term" value="P:regulation of protein targeting to membrane"/>
    <property type="evidence" value="ECO:0007669"/>
    <property type="project" value="TreeGrafter"/>
</dbReference>
<proteinExistence type="predicted"/>
<feature type="region of interest" description="Disordered" evidence="1">
    <location>
        <begin position="698"/>
        <end position="719"/>
    </location>
</feature>
<dbReference type="RefSeq" id="WP_026033952.1">
    <property type="nucleotide sequence ID" value="NZ_ALOY01000156.1"/>
</dbReference>
<dbReference type="AlphaFoldDB" id="A0A075K914"/>
<dbReference type="GO" id="GO:0005886">
    <property type="term" value="C:plasma membrane"/>
    <property type="evidence" value="ECO:0007669"/>
    <property type="project" value="TreeGrafter"/>
</dbReference>
<dbReference type="InterPro" id="IPR007844">
    <property type="entry name" value="AsmA"/>
</dbReference>
<evidence type="ECO:0000256" key="2">
    <source>
        <dbReference type="SAM" id="Phobius"/>
    </source>
</evidence>
<dbReference type="Proteomes" id="UP000027987">
    <property type="component" value="Chromosome"/>
</dbReference>
<dbReference type="Pfam" id="PF05170">
    <property type="entry name" value="AsmA"/>
    <property type="match status" value="1"/>
</dbReference>
<dbReference type="PATRIC" id="fig|1217721.7.peg.3363"/>
<feature type="region of interest" description="Disordered" evidence="1">
    <location>
        <begin position="200"/>
        <end position="231"/>
    </location>
</feature>
<dbReference type="HOGENOM" id="CLU_017234_1_1_6"/>
<dbReference type="InterPro" id="IPR052894">
    <property type="entry name" value="AsmA-related"/>
</dbReference>
<keyword evidence="2" id="KW-1133">Transmembrane helix</keyword>
<gene>
    <name evidence="4" type="ORF">HY57_16390</name>
</gene>
<evidence type="ECO:0000259" key="3">
    <source>
        <dbReference type="Pfam" id="PF05170"/>
    </source>
</evidence>
<feature type="compositionally biased region" description="Low complexity" evidence="1">
    <location>
        <begin position="703"/>
        <end position="719"/>
    </location>
</feature>